<gene>
    <name evidence="1" type="ORF">SELMODRAFT_110704</name>
</gene>
<dbReference type="Gramene" id="EFJ19684">
    <property type="protein sequence ID" value="EFJ19684"/>
    <property type="gene ID" value="SELMODRAFT_110704"/>
</dbReference>
<dbReference type="OrthoDB" id="1928914at2759"/>
<protein>
    <submittedName>
        <fullName evidence="1">Uncharacterized protein</fullName>
    </submittedName>
</protein>
<organism evidence="2">
    <name type="scientific">Selaginella moellendorffii</name>
    <name type="common">Spikemoss</name>
    <dbReference type="NCBI Taxonomy" id="88036"/>
    <lineage>
        <taxon>Eukaryota</taxon>
        <taxon>Viridiplantae</taxon>
        <taxon>Streptophyta</taxon>
        <taxon>Embryophyta</taxon>
        <taxon>Tracheophyta</taxon>
        <taxon>Lycopodiopsida</taxon>
        <taxon>Selaginellales</taxon>
        <taxon>Selaginellaceae</taxon>
        <taxon>Selaginella</taxon>
    </lineage>
</organism>
<dbReference type="InParanoid" id="D8S739"/>
<dbReference type="PANTHER" id="PTHR36749:SF1">
    <property type="entry name" value="F7O18.3 PROTEIN"/>
    <property type="match status" value="1"/>
</dbReference>
<keyword evidence="2" id="KW-1185">Reference proteome</keyword>
<dbReference type="EMBL" id="GL377605">
    <property type="protein sequence ID" value="EFJ19684.1"/>
    <property type="molecule type" value="Genomic_DNA"/>
</dbReference>
<dbReference type="PANTHER" id="PTHR36749">
    <property type="entry name" value="F7O18.3 PROTEIN"/>
    <property type="match status" value="1"/>
</dbReference>
<feature type="non-terminal residue" evidence="1">
    <location>
        <position position="1"/>
    </location>
</feature>
<reference evidence="1 2" key="1">
    <citation type="journal article" date="2011" name="Science">
        <title>The Selaginella genome identifies genetic changes associated with the evolution of vascular plants.</title>
        <authorList>
            <person name="Banks J.A."/>
            <person name="Nishiyama T."/>
            <person name="Hasebe M."/>
            <person name="Bowman J.L."/>
            <person name="Gribskov M."/>
            <person name="dePamphilis C."/>
            <person name="Albert V.A."/>
            <person name="Aono N."/>
            <person name="Aoyama T."/>
            <person name="Ambrose B.A."/>
            <person name="Ashton N.W."/>
            <person name="Axtell M.J."/>
            <person name="Barker E."/>
            <person name="Barker M.S."/>
            <person name="Bennetzen J.L."/>
            <person name="Bonawitz N.D."/>
            <person name="Chapple C."/>
            <person name="Cheng C."/>
            <person name="Correa L.G."/>
            <person name="Dacre M."/>
            <person name="DeBarry J."/>
            <person name="Dreyer I."/>
            <person name="Elias M."/>
            <person name="Engstrom E.M."/>
            <person name="Estelle M."/>
            <person name="Feng L."/>
            <person name="Finet C."/>
            <person name="Floyd S.K."/>
            <person name="Frommer W.B."/>
            <person name="Fujita T."/>
            <person name="Gramzow L."/>
            <person name="Gutensohn M."/>
            <person name="Harholt J."/>
            <person name="Hattori M."/>
            <person name="Heyl A."/>
            <person name="Hirai T."/>
            <person name="Hiwatashi Y."/>
            <person name="Ishikawa M."/>
            <person name="Iwata M."/>
            <person name="Karol K.G."/>
            <person name="Koehler B."/>
            <person name="Kolukisaoglu U."/>
            <person name="Kubo M."/>
            <person name="Kurata T."/>
            <person name="Lalonde S."/>
            <person name="Li K."/>
            <person name="Li Y."/>
            <person name="Litt A."/>
            <person name="Lyons E."/>
            <person name="Manning G."/>
            <person name="Maruyama T."/>
            <person name="Michael T.P."/>
            <person name="Mikami K."/>
            <person name="Miyazaki S."/>
            <person name="Morinaga S."/>
            <person name="Murata T."/>
            <person name="Mueller-Roeber B."/>
            <person name="Nelson D.R."/>
            <person name="Obara M."/>
            <person name="Oguri Y."/>
            <person name="Olmstead R.G."/>
            <person name="Onodera N."/>
            <person name="Petersen B.L."/>
            <person name="Pils B."/>
            <person name="Prigge M."/>
            <person name="Rensing S.A."/>
            <person name="Riano-Pachon D.M."/>
            <person name="Roberts A.W."/>
            <person name="Sato Y."/>
            <person name="Scheller H.V."/>
            <person name="Schulz B."/>
            <person name="Schulz C."/>
            <person name="Shakirov E.V."/>
            <person name="Shibagaki N."/>
            <person name="Shinohara N."/>
            <person name="Shippen D.E."/>
            <person name="Soerensen I."/>
            <person name="Sotooka R."/>
            <person name="Sugimoto N."/>
            <person name="Sugita M."/>
            <person name="Sumikawa N."/>
            <person name="Tanurdzic M."/>
            <person name="Theissen G."/>
            <person name="Ulvskov P."/>
            <person name="Wakazuki S."/>
            <person name="Weng J.K."/>
            <person name="Willats W.W."/>
            <person name="Wipf D."/>
            <person name="Wolf P.G."/>
            <person name="Yang L."/>
            <person name="Zimmer A.D."/>
            <person name="Zhu Q."/>
            <person name="Mitros T."/>
            <person name="Hellsten U."/>
            <person name="Loque D."/>
            <person name="Otillar R."/>
            <person name="Salamov A."/>
            <person name="Schmutz J."/>
            <person name="Shapiro H."/>
            <person name="Lindquist E."/>
            <person name="Lucas S."/>
            <person name="Rokhsar D."/>
            <person name="Grigoriev I.V."/>
        </authorList>
    </citation>
    <scope>NUCLEOTIDE SEQUENCE [LARGE SCALE GENOMIC DNA]</scope>
</reference>
<sequence>KQVRFKTTTETSKEKVIEALHKIKTHIGNPSKFSKACKLALQLLDAGSVGDDETSTLFFEMLEVAMSPPTKANAAAVRADYQQLFSAVQDKLNSYTPSQQEQIEVWALWAQLGNDFYTDDTFVFSRAAGRLKQLITALPEAVAEDAVESNPESTADAEEVDPFGLDALLPNKEDKCKKKAKNETTGGKNLQRDRREALIECLTIAAKRYKQAWAQTIVDIAAKHAFDNTNRFDQSQRERIVKLCVSVREQQVKRKQGKGSSGKLDETSFEKYRELYSHEKISIRKAVGGGGDRSAEQWLG</sequence>
<dbReference type="AlphaFoldDB" id="D8S739"/>
<dbReference type="HOGENOM" id="CLU_053955_1_0_1"/>
<name>D8S739_SELML</name>
<dbReference type="KEGG" id="smo:SELMODRAFT_110704"/>
<dbReference type="FunCoup" id="D8S739">
    <property type="interactions" value="1617"/>
</dbReference>
<evidence type="ECO:0000313" key="1">
    <source>
        <dbReference type="EMBL" id="EFJ19684.1"/>
    </source>
</evidence>
<dbReference type="OMA" id="SCYLIAM"/>
<dbReference type="eggNOG" id="ENOG502QRTM">
    <property type="taxonomic scope" value="Eukaryota"/>
</dbReference>
<evidence type="ECO:0000313" key="2">
    <source>
        <dbReference type="Proteomes" id="UP000001514"/>
    </source>
</evidence>
<dbReference type="Proteomes" id="UP000001514">
    <property type="component" value="Unassembled WGS sequence"/>
</dbReference>
<proteinExistence type="predicted"/>
<accession>D8S739</accession>